<dbReference type="InterPro" id="IPR002347">
    <property type="entry name" value="SDR_fam"/>
</dbReference>
<evidence type="ECO:0008006" key="5">
    <source>
        <dbReference type="Google" id="ProtNLM"/>
    </source>
</evidence>
<dbReference type="Gene3D" id="3.40.50.720">
    <property type="entry name" value="NAD(P)-binding Rossmann-like Domain"/>
    <property type="match status" value="1"/>
</dbReference>
<evidence type="ECO:0000256" key="2">
    <source>
        <dbReference type="RuleBase" id="RU000363"/>
    </source>
</evidence>
<evidence type="ECO:0000256" key="1">
    <source>
        <dbReference type="ARBA" id="ARBA00023002"/>
    </source>
</evidence>
<feature type="non-terminal residue" evidence="3">
    <location>
        <position position="1"/>
    </location>
</feature>
<accession>A0AAD8E4S0</accession>
<evidence type="ECO:0000313" key="3">
    <source>
        <dbReference type="EMBL" id="KAJ9576794.1"/>
    </source>
</evidence>
<feature type="non-terminal residue" evidence="3">
    <location>
        <position position="322"/>
    </location>
</feature>
<name>A0AAD8E4S0_DIPPU</name>
<organism evidence="3 4">
    <name type="scientific">Diploptera punctata</name>
    <name type="common">Pacific beetle cockroach</name>
    <dbReference type="NCBI Taxonomy" id="6984"/>
    <lineage>
        <taxon>Eukaryota</taxon>
        <taxon>Metazoa</taxon>
        <taxon>Ecdysozoa</taxon>
        <taxon>Arthropoda</taxon>
        <taxon>Hexapoda</taxon>
        <taxon>Insecta</taxon>
        <taxon>Pterygota</taxon>
        <taxon>Neoptera</taxon>
        <taxon>Polyneoptera</taxon>
        <taxon>Dictyoptera</taxon>
        <taxon>Blattodea</taxon>
        <taxon>Blaberoidea</taxon>
        <taxon>Blaberidae</taxon>
        <taxon>Diplopterinae</taxon>
        <taxon>Diploptera</taxon>
    </lineage>
</organism>
<comment type="caution">
    <text evidence="3">The sequence shown here is derived from an EMBL/GenBank/DDBJ whole genome shotgun (WGS) entry which is preliminary data.</text>
</comment>
<dbReference type="InterPro" id="IPR036291">
    <property type="entry name" value="NAD(P)-bd_dom_sf"/>
</dbReference>
<dbReference type="PANTHER" id="PTHR43157">
    <property type="entry name" value="PHOSPHATIDYLINOSITOL-GLYCAN BIOSYNTHESIS CLASS F PROTEIN-RELATED"/>
    <property type="match status" value="1"/>
</dbReference>
<dbReference type="PRINTS" id="PR00081">
    <property type="entry name" value="GDHRDH"/>
</dbReference>
<reference evidence="3" key="1">
    <citation type="journal article" date="2023" name="IScience">
        <title>Live-bearing cockroach genome reveals convergent evolutionary mechanisms linked to viviparity in insects and beyond.</title>
        <authorList>
            <person name="Fouks B."/>
            <person name="Harrison M.C."/>
            <person name="Mikhailova A.A."/>
            <person name="Marchal E."/>
            <person name="English S."/>
            <person name="Carruthers M."/>
            <person name="Jennings E.C."/>
            <person name="Chiamaka E.L."/>
            <person name="Frigard R.A."/>
            <person name="Pippel M."/>
            <person name="Attardo G.M."/>
            <person name="Benoit J.B."/>
            <person name="Bornberg-Bauer E."/>
            <person name="Tobe S.S."/>
        </authorList>
    </citation>
    <scope>NUCLEOTIDE SEQUENCE</scope>
    <source>
        <strain evidence="3">Stay&amp;Tobe</strain>
    </source>
</reference>
<dbReference type="PANTHER" id="PTHR43157:SF31">
    <property type="entry name" value="PHOSPHATIDYLINOSITOL-GLYCAN BIOSYNTHESIS CLASS F PROTEIN"/>
    <property type="match status" value="1"/>
</dbReference>
<evidence type="ECO:0000313" key="4">
    <source>
        <dbReference type="Proteomes" id="UP001233999"/>
    </source>
</evidence>
<comment type="similarity">
    <text evidence="2">Belongs to the short-chain dehydrogenases/reductases (SDR) family.</text>
</comment>
<keyword evidence="4" id="KW-1185">Reference proteome</keyword>
<dbReference type="Proteomes" id="UP001233999">
    <property type="component" value="Unassembled WGS sequence"/>
</dbReference>
<protein>
    <recommendedName>
        <fullName evidence="5">Retinol dehydrogenase 13</fullName>
    </recommendedName>
</protein>
<dbReference type="AlphaFoldDB" id="A0AAD8E4S0"/>
<reference evidence="3" key="2">
    <citation type="submission" date="2023-05" db="EMBL/GenBank/DDBJ databases">
        <authorList>
            <person name="Fouks B."/>
        </authorList>
    </citation>
    <scope>NUCLEOTIDE SEQUENCE</scope>
    <source>
        <strain evidence="3">Stay&amp;Tobe</strain>
        <tissue evidence="3">Testes</tissue>
    </source>
</reference>
<keyword evidence="1" id="KW-0560">Oxidoreductase</keyword>
<proteinExistence type="inferred from homology"/>
<sequence>RFQNEDDDFLMMNMCVRNFLVIKLITYFLWDYTGGKVFDRNVRADDKIVVVTGANTGIGKQTAFELAKRGAHVIMACRDMKKCEAAREEIVMDTRNKYIYCRVCDLASLESIREFVDRFNKEHKRLDVLINNAGVMRCPHTKTKEGIELQLGVNHMGHFLLTNLLLDKLKSSAPSRIINVSSVAHHRGHINKDDLNSESYYDEAAAYSQSKLANLLFTKELAKRLQGTGVTVNAVHPGIVDTEIIRHMSFFNSTFSAIFLKPLVWMFVKSPRQGAQTTVYAALEESIKNVTGKYFVTTSTNIIKSGPFTENDKDWSWVYLTL</sequence>
<dbReference type="GO" id="GO:0016491">
    <property type="term" value="F:oxidoreductase activity"/>
    <property type="evidence" value="ECO:0007669"/>
    <property type="project" value="UniProtKB-KW"/>
</dbReference>
<dbReference type="PRINTS" id="PR00080">
    <property type="entry name" value="SDRFAMILY"/>
</dbReference>
<gene>
    <name evidence="3" type="ORF">L9F63_006635</name>
</gene>
<dbReference type="SUPFAM" id="SSF51735">
    <property type="entry name" value="NAD(P)-binding Rossmann-fold domains"/>
    <property type="match status" value="1"/>
</dbReference>
<dbReference type="Pfam" id="PF00106">
    <property type="entry name" value="adh_short"/>
    <property type="match status" value="1"/>
</dbReference>
<dbReference type="EMBL" id="JASPKZ010009391">
    <property type="protein sequence ID" value="KAJ9576794.1"/>
    <property type="molecule type" value="Genomic_DNA"/>
</dbReference>